<dbReference type="GeneID" id="15613054"/>
<keyword evidence="2" id="KW-1185">Reference proteome</keyword>
<name>A0A916NXL5_CBEPV</name>
<organismHost>
    <name type="scientific">Choristoneura fumiferana</name>
    <name type="common">Spruce budworm moth</name>
    <name type="synonym">Archips fumiferana</name>
    <dbReference type="NCBI Taxonomy" id="7141"/>
</organismHost>
<accession>A0A916NXL5</accession>
<gene>
    <name evidence="1" type="ORF">CHBEV_064</name>
</gene>
<evidence type="ECO:0000313" key="1">
    <source>
        <dbReference type="EMBL" id="CCU55632.1"/>
    </source>
</evidence>
<protein>
    <submittedName>
        <fullName evidence="1">Uncharacterized protein</fullName>
    </submittedName>
</protein>
<dbReference type="Proteomes" id="UP000792220">
    <property type="component" value="Genome"/>
</dbReference>
<evidence type="ECO:0000313" key="2">
    <source>
        <dbReference type="Proteomes" id="UP000792220"/>
    </source>
</evidence>
<dbReference type="KEGG" id="vg:15613054"/>
<sequence>MSESKVTIDKTLVEPDLKISLDSPNDDCVSVVRKLQEDVIEEEYTQLIKDDDVNYSQVLN</sequence>
<dbReference type="EMBL" id="HF679132">
    <property type="protein sequence ID" value="CCU55632.1"/>
    <property type="molecule type" value="Genomic_DNA"/>
</dbReference>
<organism evidence="1 2">
    <name type="scientific">Choristoneura biennis entomopoxvirus</name>
    <name type="common">CbEPV</name>
    <dbReference type="NCBI Taxonomy" id="10288"/>
    <lineage>
        <taxon>Viruses</taxon>
        <taxon>Varidnaviria</taxon>
        <taxon>Bamfordvirae</taxon>
        <taxon>Nucleocytoviricota</taxon>
        <taxon>Pokkesviricetes</taxon>
        <taxon>Chitovirales</taxon>
        <taxon>Poxviridae</taxon>
        <taxon>Entomopoxvirinae</taxon>
        <taxon>Betaentomopoxvirus</taxon>
        <taxon>Betaentomopoxvirus cbiennis</taxon>
    </lineage>
</organism>
<proteinExistence type="predicted"/>
<dbReference type="RefSeq" id="YP_008004134.1">
    <property type="nucleotide sequence ID" value="NC_021248.1"/>
</dbReference>
<reference evidence="1" key="1">
    <citation type="journal article" date="2013" name="J. Virol.">
        <title>New Insights into the Evolution of Entomopoxvirinae from the Complete Genome Sequences of Four Entomopoxviruses Infecting Adoxophyes honmai, Choristoneura biennis, Choristoneura rosaceana, and Mythimna separata.</title>
        <authorList>
            <person name="Theze J."/>
            <person name="Takatsuka J."/>
            <person name="Li Z."/>
            <person name="Gallais J."/>
            <person name="Doucet D."/>
            <person name="Arif B."/>
            <person name="Nakai M."/>
            <person name="Herniou E.A."/>
        </authorList>
    </citation>
    <scope>NUCLEOTIDE SEQUENCE</scope>
</reference>